<keyword evidence="1" id="KW-0812">Transmembrane</keyword>
<accession>A0A9W9BTG8</accession>
<dbReference type="Proteomes" id="UP001140502">
    <property type="component" value="Unassembled WGS sequence"/>
</dbReference>
<keyword evidence="1" id="KW-1133">Transmembrane helix</keyword>
<keyword evidence="3" id="KW-1185">Reference proteome</keyword>
<evidence type="ECO:0000256" key="1">
    <source>
        <dbReference type="SAM" id="Phobius"/>
    </source>
</evidence>
<dbReference type="EMBL" id="JAPEUR010000021">
    <property type="protein sequence ID" value="KAJ4327635.1"/>
    <property type="molecule type" value="Genomic_DNA"/>
</dbReference>
<feature type="transmembrane region" description="Helical" evidence="1">
    <location>
        <begin position="38"/>
        <end position="55"/>
    </location>
</feature>
<dbReference type="AlphaFoldDB" id="A0A9W9BTG8"/>
<comment type="caution">
    <text evidence="2">The sequence shown here is derived from an EMBL/GenBank/DDBJ whole genome shotgun (WGS) entry which is preliminary data.</text>
</comment>
<protein>
    <submittedName>
        <fullName evidence="2">Uncharacterized protein</fullName>
    </submittedName>
</protein>
<organism evidence="2 3">
    <name type="scientific">Fusarium piperis</name>
    <dbReference type="NCBI Taxonomy" id="1435070"/>
    <lineage>
        <taxon>Eukaryota</taxon>
        <taxon>Fungi</taxon>
        <taxon>Dikarya</taxon>
        <taxon>Ascomycota</taxon>
        <taxon>Pezizomycotina</taxon>
        <taxon>Sordariomycetes</taxon>
        <taxon>Hypocreomycetidae</taxon>
        <taxon>Hypocreales</taxon>
        <taxon>Nectriaceae</taxon>
        <taxon>Fusarium</taxon>
        <taxon>Fusarium solani species complex</taxon>
    </lineage>
</organism>
<proteinExistence type="predicted"/>
<sequence>MLGVTHLGNTVGIGMAEYSGKPDDDAAGGVKNKTLNKIGNLVIFLVMVVVLFWLWPATKGVLSVRQEVNYKASKALVMTSGPGIVLHLIRLSYSLTYAFNRIPSLDPREA</sequence>
<gene>
    <name evidence="2" type="ORF">N0V84_001884</name>
</gene>
<reference evidence="2" key="1">
    <citation type="submission" date="2022-10" db="EMBL/GenBank/DDBJ databases">
        <title>Tapping the CABI collections for fungal endophytes: first genome assemblies for Collariella, Neodidymelliopsis, Ascochyta clinopodiicola, Didymella pomorum, Didymosphaeria variabile, Neocosmospora piperis and Neocucurbitaria cava.</title>
        <authorList>
            <person name="Hill R."/>
        </authorList>
    </citation>
    <scope>NUCLEOTIDE SEQUENCE</scope>
    <source>
        <strain evidence="2">IMI 366586</strain>
    </source>
</reference>
<dbReference type="OrthoDB" id="2560628at2759"/>
<feature type="transmembrane region" description="Helical" evidence="1">
    <location>
        <begin position="75"/>
        <end position="93"/>
    </location>
</feature>
<keyword evidence="1" id="KW-0472">Membrane</keyword>
<name>A0A9W9BTG8_9HYPO</name>
<evidence type="ECO:0000313" key="2">
    <source>
        <dbReference type="EMBL" id="KAJ4327635.1"/>
    </source>
</evidence>
<evidence type="ECO:0000313" key="3">
    <source>
        <dbReference type="Proteomes" id="UP001140502"/>
    </source>
</evidence>